<keyword evidence="2" id="KW-1133">Transmembrane helix</keyword>
<dbReference type="RefSeq" id="WP_189669825.1">
    <property type="nucleotide sequence ID" value="NZ_BNAS01000004.1"/>
</dbReference>
<sequence>MSAHVAVWLLIPLCALVALIVGAVLITRQQRKSGPSVPGPAGQQVVKGFYQVAGETREDFVRRHRDRPGVIANGATLVDLYDRIRQLEERLAEVESERERRDQATP</sequence>
<gene>
    <name evidence="3" type="ORF">GCM10017772_27090</name>
</gene>
<evidence type="ECO:0000313" key="3">
    <source>
        <dbReference type="EMBL" id="GHH74135.1"/>
    </source>
</evidence>
<proteinExistence type="predicted"/>
<dbReference type="EMBL" id="BNAS01000004">
    <property type="protein sequence ID" value="GHH74135.1"/>
    <property type="molecule type" value="Genomic_DNA"/>
</dbReference>
<keyword evidence="1" id="KW-0175">Coiled coil</keyword>
<keyword evidence="4" id="KW-1185">Reference proteome</keyword>
<reference evidence="3" key="1">
    <citation type="journal article" date="2014" name="Int. J. Syst. Evol. Microbiol.">
        <title>Complete genome sequence of Corynebacterium casei LMG S-19264T (=DSM 44701T), isolated from a smear-ripened cheese.</title>
        <authorList>
            <consortium name="US DOE Joint Genome Institute (JGI-PGF)"/>
            <person name="Walter F."/>
            <person name="Albersmeier A."/>
            <person name="Kalinowski J."/>
            <person name="Ruckert C."/>
        </authorList>
    </citation>
    <scope>NUCLEOTIDE SEQUENCE</scope>
    <source>
        <strain evidence="3">CGMCC 4.7398</strain>
    </source>
</reference>
<evidence type="ECO:0000256" key="2">
    <source>
        <dbReference type="SAM" id="Phobius"/>
    </source>
</evidence>
<organism evidence="3 4">
    <name type="scientific">Promicromonospora soli</name>
    <dbReference type="NCBI Taxonomy" id="2035533"/>
    <lineage>
        <taxon>Bacteria</taxon>
        <taxon>Bacillati</taxon>
        <taxon>Actinomycetota</taxon>
        <taxon>Actinomycetes</taxon>
        <taxon>Micrococcales</taxon>
        <taxon>Promicromonosporaceae</taxon>
        <taxon>Promicromonospora</taxon>
    </lineage>
</organism>
<dbReference type="AlphaFoldDB" id="A0A919FXD2"/>
<keyword evidence="2" id="KW-0812">Transmembrane</keyword>
<feature type="coiled-coil region" evidence="1">
    <location>
        <begin position="77"/>
        <end position="104"/>
    </location>
</feature>
<name>A0A919FXD2_9MICO</name>
<accession>A0A919FXD2</accession>
<evidence type="ECO:0000313" key="4">
    <source>
        <dbReference type="Proteomes" id="UP000627369"/>
    </source>
</evidence>
<dbReference type="Proteomes" id="UP000627369">
    <property type="component" value="Unassembled WGS sequence"/>
</dbReference>
<keyword evidence="2" id="KW-0472">Membrane</keyword>
<feature type="transmembrane region" description="Helical" evidence="2">
    <location>
        <begin position="6"/>
        <end position="26"/>
    </location>
</feature>
<protein>
    <submittedName>
        <fullName evidence="3">Uncharacterized protein</fullName>
    </submittedName>
</protein>
<reference evidence="3" key="2">
    <citation type="submission" date="2020-09" db="EMBL/GenBank/DDBJ databases">
        <authorList>
            <person name="Sun Q."/>
            <person name="Zhou Y."/>
        </authorList>
    </citation>
    <scope>NUCLEOTIDE SEQUENCE</scope>
    <source>
        <strain evidence="3">CGMCC 4.7398</strain>
    </source>
</reference>
<evidence type="ECO:0000256" key="1">
    <source>
        <dbReference type="SAM" id="Coils"/>
    </source>
</evidence>
<comment type="caution">
    <text evidence="3">The sequence shown here is derived from an EMBL/GenBank/DDBJ whole genome shotgun (WGS) entry which is preliminary data.</text>
</comment>